<dbReference type="EMBL" id="JAFFGZ010000007">
    <property type="protein sequence ID" value="KAK4641931.1"/>
    <property type="molecule type" value="Genomic_DNA"/>
</dbReference>
<sequence length="140" mass="15947">MGVSTLEADSTRAGKIRALCSCTVITKLETFGWKADGEPGWAFHFCTAEFFTFVLYRPFHACGYPEQPAGHESFGCVTKTLSKDELQRYYTAPRSQSHEVYWPSVQSHCMWDGTGELGDPIFERTYARMVPEYLDPQEQQ</sequence>
<name>A0ABR0FE36_9PEZI</name>
<evidence type="ECO:0000313" key="1">
    <source>
        <dbReference type="EMBL" id="KAK4641931.1"/>
    </source>
</evidence>
<keyword evidence="2" id="KW-1185">Reference proteome</keyword>
<dbReference type="Gene3D" id="3.40.50.1820">
    <property type="entry name" value="alpha/beta hydrolase"/>
    <property type="match status" value="1"/>
</dbReference>
<protein>
    <submittedName>
        <fullName evidence="1">Uncharacterized protein</fullName>
    </submittedName>
</protein>
<dbReference type="RefSeq" id="XP_062730907.1">
    <property type="nucleotide sequence ID" value="XM_062879744.1"/>
</dbReference>
<dbReference type="Proteomes" id="UP001322138">
    <property type="component" value="Unassembled WGS sequence"/>
</dbReference>
<dbReference type="InterPro" id="IPR029058">
    <property type="entry name" value="AB_hydrolase_fold"/>
</dbReference>
<reference evidence="1 2" key="1">
    <citation type="journal article" date="2023" name="bioRxiv">
        <title>High-quality genome assemblies of four members of thePodospora anserinaspecies complex.</title>
        <authorList>
            <person name="Ament-Velasquez S.L."/>
            <person name="Vogan A.A."/>
            <person name="Wallerman O."/>
            <person name="Hartmann F."/>
            <person name="Gautier V."/>
            <person name="Silar P."/>
            <person name="Giraud T."/>
            <person name="Johannesson H."/>
        </authorList>
    </citation>
    <scope>NUCLEOTIDE SEQUENCE [LARGE SCALE GENOMIC DNA]</scope>
    <source>
        <strain evidence="1 2">CBS 112042</strain>
    </source>
</reference>
<gene>
    <name evidence="1" type="ORF">QC761_505170</name>
</gene>
<proteinExistence type="predicted"/>
<accession>A0ABR0FE36</accession>
<dbReference type="GeneID" id="87899226"/>
<organism evidence="1 2">
    <name type="scientific">Podospora bellae-mahoneyi</name>
    <dbReference type="NCBI Taxonomy" id="2093777"/>
    <lineage>
        <taxon>Eukaryota</taxon>
        <taxon>Fungi</taxon>
        <taxon>Dikarya</taxon>
        <taxon>Ascomycota</taxon>
        <taxon>Pezizomycotina</taxon>
        <taxon>Sordariomycetes</taxon>
        <taxon>Sordariomycetidae</taxon>
        <taxon>Sordariales</taxon>
        <taxon>Podosporaceae</taxon>
        <taxon>Podospora</taxon>
    </lineage>
</organism>
<evidence type="ECO:0000313" key="2">
    <source>
        <dbReference type="Proteomes" id="UP001322138"/>
    </source>
</evidence>
<comment type="caution">
    <text evidence="1">The sequence shown here is derived from an EMBL/GenBank/DDBJ whole genome shotgun (WGS) entry which is preliminary data.</text>
</comment>